<dbReference type="PANTHER" id="PTHR32479:SF17">
    <property type="entry name" value="GLYCOLATE OXIDASE IRON-SULFUR SUBUNIT"/>
    <property type="match status" value="1"/>
</dbReference>
<feature type="domain" description="4Fe-4S ferredoxin-type" evidence="7">
    <location>
        <begin position="67"/>
        <end position="96"/>
    </location>
</feature>
<dbReference type="InterPro" id="IPR017900">
    <property type="entry name" value="4Fe4S_Fe_S_CS"/>
</dbReference>
<evidence type="ECO:0000256" key="4">
    <source>
        <dbReference type="ARBA" id="ARBA00023004"/>
    </source>
</evidence>
<comment type="cofactor">
    <cofactor evidence="6">
        <name>[4Fe-4S] cluster</name>
        <dbReference type="ChEBI" id="CHEBI:49883"/>
    </cofactor>
    <text evidence="6">Binds 2 [4Fe-4S] clusters.</text>
</comment>
<keyword evidence="6" id="KW-0813">Transport</keyword>
<dbReference type="PIRSF" id="PIRSF000139">
    <property type="entry name" value="Glc_ox_4Fe-4S"/>
    <property type="match status" value="1"/>
</dbReference>
<dbReference type="PROSITE" id="PS51379">
    <property type="entry name" value="4FE4S_FER_2"/>
    <property type="match status" value="2"/>
</dbReference>
<accession>A0ABX3MNL5</accession>
<comment type="catalytic activity">
    <reaction evidence="6">
        <text>(R)-lactate + A = pyruvate + AH2</text>
        <dbReference type="Rhea" id="RHEA:15089"/>
        <dbReference type="ChEBI" id="CHEBI:13193"/>
        <dbReference type="ChEBI" id="CHEBI:15361"/>
        <dbReference type="ChEBI" id="CHEBI:16004"/>
        <dbReference type="ChEBI" id="CHEBI:17499"/>
    </reaction>
</comment>
<dbReference type="EC" id="1.1.99.14" evidence="6"/>
<evidence type="ECO:0000259" key="7">
    <source>
        <dbReference type="PROSITE" id="PS51379"/>
    </source>
</evidence>
<evidence type="ECO:0000256" key="3">
    <source>
        <dbReference type="ARBA" id="ARBA00022737"/>
    </source>
</evidence>
<reference evidence="8 9" key="1">
    <citation type="submission" date="2016-11" db="EMBL/GenBank/DDBJ databases">
        <title>A multilocus sequence analysis scheme for characterization of bacteria in the genus Thioclava.</title>
        <authorList>
            <person name="Liu Y."/>
            <person name="Shao Z."/>
        </authorList>
    </citation>
    <scope>NUCLEOTIDE SEQUENCE [LARGE SCALE GENOMIC DNA]</scope>
    <source>
        <strain evidence="8 9">11.10-0-13</strain>
    </source>
</reference>
<keyword evidence="9" id="KW-1185">Reference proteome</keyword>
<keyword evidence="4 6" id="KW-0408">Iron</keyword>
<keyword evidence="5 6" id="KW-0411">Iron-sulfur</keyword>
<comment type="function">
    <text evidence="6">Component of a complex that catalyzes the oxidation of glycolate to glyoxylate.</text>
</comment>
<dbReference type="EMBL" id="MPZS01000002">
    <property type="protein sequence ID" value="OOY11688.1"/>
    <property type="molecule type" value="Genomic_DNA"/>
</dbReference>
<dbReference type="Gene3D" id="1.10.1060.10">
    <property type="entry name" value="Alpha-helical ferredoxin"/>
    <property type="match status" value="1"/>
</dbReference>
<dbReference type="InterPro" id="IPR017896">
    <property type="entry name" value="4Fe4S_Fe-S-bd"/>
</dbReference>
<gene>
    <name evidence="8" type="ORF">BMG00_11365</name>
</gene>
<dbReference type="NCBIfam" id="NF008434">
    <property type="entry name" value="PRK11274.1"/>
    <property type="match status" value="1"/>
</dbReference>
<dbReference type="InterPro" id="IPR009051">
    <property type="entry name" value="Helical_ferredxn"/>
</dbReference>
<dbReference type="InterPro" id="IPR012257">
    <property type="entry name" value="Glc_ox_4Fe-4S"/>
</dbReference>
<protein>
    <recommendedName>
        <fullName evidence="6">Glycolate oxidase iron-sulfur subunit</fullName>
        <ecNumber evidence="6">1.1.99.14</ecNumber>
    </recommendedName>
</protein>
<name>A0ABX3MNL5_9RHOB</name>
<keyword evidence="1 6" id="KW-0004">4Fe-4S</keyword>
<evidence type="ECO:0000256" key="1">
    <source>
        <dbReference type="ARBA" id="ARBA00022485"/>
    </source>
</evidence>
<keyword evidence="6" id="KW-0249">Electron transport</keyword>
<feature type="domain" description="4Fe-4S ferredoxin-type" evidence="7">
    <location>
        <begin position="14"/>
        <end position="46"/>
    </location>
</feature>
<dbReference type="PANTHER" id="PTHR32479">
    <property type="entry name" value="GLYCOLATE OXIDASE IRON-SULFUR SUBUNIT"/>
    <property type="match status" value="1"/>
</dbReference>
<evidence type="ECO:0000313" key="8">
    <source>
        <dbReference type="EMBL" id="OOY11688.1"/>
    </source>
</evidence>
<keyword evidence="2 6" id="KW-0479">Metal-binding</keyword>
<dbReference type="InterPro" id="IPR004017">
    <property type="entry name" value="Cys_rich_dom"/>
</dbReference>
<evidence type="ECO:0000313" key="9">
    <source>
        <dbReference type="Proteomes" id="UP000242224"/>
    </source>
</evidence>
<dbReference type="Pfam" id="PF13183">
    <property type="entry name" value="Fer4_8"/>
    <property type="match status" value="1"/>
</dbReference>
<evidence type="ECO:0000256" key="2">
    <source>
        <dbReference type="ARBA" id="ARBA00022723"/>
    </source>
</evidence>
<dbReference type="PROSITE" id="PS00198">
    <property type="entry name" value="4FE4S_FER_1"/>
    <property type="match status" value="1"/>
</dbReference>
<dbReference type="SUPFAM" id="SSF54862">
    <property type="entry name" value="4Fe-4S ferredoxins"/>
    <property type="match status" value="1"/>
</dbReference>
<sequence>MQTNFTPEQLEDPGVARANEILRACVHCGFCTATCPSYQVLGDELDSPRGRIYLIKDMLESGRPADEKTVKHIDRCLSCLACMTTCPSGVHYMHLIDHARAHVEKTYKRPMMDRLLRWTLAKIVPYPGRFRLAMGGAKLAKPFAGLLPDKRLRAMVSMAPKTIPPVSRNDDPQVFAPIGEKKYRVALQIGCAQRALNTDINDATIRLLRRLGCEVVIPKNLGCCGALSHHMGREDESHSQAARNIRAYLGEGDLDAVIINTSGCGTTVKDYGHMFRNDPLAEEAAKVAGLACDISEFLVKIGLPEGQGGMRVAYHAACSLQHGQQVKSAPKDLLKRAGFEVVEPADSHLCCGSAGTYNLLQPEISEELKRRKVATLEAKQPEVIAAGNIGCMVQIGGGTGVPVVHTVELLDWATGGPKPPALAQS</sequence>
<proteinExistence type="predicted"/>
<evidence type="ECO:0000256" key="6">
    <source>
        <dbReference type="PIRNR" id="PIRNR000139"/>
    </source>
</evidence>
<dbReference type="RefSeq" id="WP_078574423.1">
    <property type="nucleotide sequence ID" value="NZ_MPZS01000002.1"/>
</dbReference>
<organism evidence="8 9">
    <name type="scientific">Thioclava marina</name>
    <dbReference type="NCBI Taxonomy" id="1915077"/>
    <lineage>
        <taxon>Bacteria</taxon>
        <taxon>Pseudomonadati</taxon>
        <taxon>Pseudomonadota</taxon>
        <taxon>Alphaproteobacteria</taxon>
        <taxon>Rhodobacterales</taxon>
        <taxon>Paracoccaceae</taxon>
        <taxon>Thioclava</taxon>
    </lineage>
</organism>
<comment type="caution">
    <text evidence="8">The sequence shown here is derived from an EMBL/GenBank/DDBJ whole genome shotgun (WGS) entry which is preliminary data.</text>
</comment>
<comment type="catalytic activity">
    <reaction evidence="6">
        <text>glycolate + A = glyoxylate + AH2</text>
        <dbReference type="Rhea" id="RHEA:21264"/>
        <dbReference type="ChEBI" id="CHEBI:13193"/>
        <dbReference type="ChEBI" id="CHEBI:17499"/>
        <dbReference type="ChEBI" id="CHEBI:29805"/>
        <dbReference type="ChEBI" id="CHEBI:36655"/>
        <dbReference type="EC" id="1.1.99.14"/>
    </reaction>
</comment>
<evidence type="ECO:0000256" key="5">
    <source>
        <dbReference type="ARBA" id="ARBA00023014"/>
    </source>
</evidence>
<dbReference type="Proteomes" id="UP000242224">
    <property type="component" value="Unassembled WGS sequence"/>
</dbReference>
<dbReference type="Pfam" id="PF02754">
    <property type="entry name" value="CCG"/>
    <property type="match status" value="2"/>
</dbReference>
<keyword evidence="3" id="KW-0677">Repeat</keyword>